<dbReference type="GeneID" id="19166036"/>
<dbReference type="OrthoDB" id="2985014at2759"/>
<dbReference type="HOGENOM" id="CLU_001265_0_0_1"/>
<evidence type="ECO:0000256" key="2">
    <source>
        <dbReference type="ARBA" id="ARBA00022448"/>
    </source>
</evidence>
<comment type="subcellular location">
    <subcellularLocation>
        <location evidence="1">Membrane</location>
        <topology evidence="1">Multi-pass membrane protein</topology>
    </subcellularLocation>
</comment>
<dbReference type="InterPro" id="IPR020846">
    <property type="entry name" value="MFS_dom"/>
</dbReference>
<keyword evidence="5 7" id="KW-0472">Membrane</keyword>
<dbReference type="Gene3D" id="1.20.1250.20">
    <property type="entry name" value="MFS general substrate transporter like domains"/>
    <property type="match status" value="1"/>
</dbReference>
<feature type="domain" description="Major facilitator superfamily (MFS) profile" evidence="8">
    <location>
        <begin position="61"/>
        <end position="480"/>
    </location>
</feature>
<feature type="compositionally biased region" description="Low complexity" evidence="6">
    <location>
        <begin position="1"/>
        <end position="13"/>
    </location>
</feature>
<evidence type="ECO:0000256" key="5">
    <source>
        <dbReference type="ARBA" id="ARBA00023136"/>
    </source>
</evidence>
<feature type="transmembrane region" description="Helical" evidence="7">
    <location>
        <begin position="228"/>
        <end position="248"/>
    </location>
</feature>
<evidence type="ECO:0000256" key="3">
    <source>
        <dbReference type="ARBA" id="ARBA00022692"/>
    </source>
</evidence>
<evidence type="ECO:0000313" key="10">
    <source>
        <dbReference type="Proteomes" id="UP000019478"/>
    </source>
</evidence>
<dbReference type="AlphaFoldDB" id="W9Z2Y0"/>
<dbReference type="RefSeq" id="XP_007730236.1">
    <property type="nucleotide sequence ID" value="XM_007732046.1"/>
</dbReference>
<organism evidence="9 10">
    <name type="scientific">Capronia epimyces CBS 606.96</name>
    <dbReference type="NCBI Taxonomy" id="1182542"/>
    <lineage>
        <taxon>Eukaryota</taxon>
        <taxon>Fungi</taxon>
        <taxon>Dikarya</taxon>
        <taxon>Ascomycota</taxon>
        <taxon>Pezizomycotina</taxon>
        <taxon>Eurotiomycetes</taxon>
        <taxon>Chaetothyriomycetidae</taxon>
        <taxon>Chaetothyriales</taxon>
        <taxon>Herpotrichiellaceae</taxon>
        <taxon>Capronia</taxon>
    </lineage>
</organism>
<feature type="transmembrane region" description="Helical" evidence="7">
    <location>
        <begin position="390"/>
        <end position="412"/>
    </location>
</feature>
<keyword evidence="10" id="KW-1185">Reference proteome</keyword>
<gene>
    <name evidence="9" type="ORF">A1O3_01903</name>
</gene>
<reference evidence="9 10" key="1">
    <citation type="submission" date="2013-03" db="EMBL/GenBank/DDBJ databases">
        <title>The Genome Sequence of Capronia epimyces CBS 606.96.</title>
        <authorList>
            <consortium name="The Broad Institute Genomics Platform"/>
            <person name="Cuomo C."/>
            <person name="de Hoog S."/>
            <person name="Gorbushina A."/>
            <person name="Walker B."/>
            <person name="Young S.K."/>
            <person name="Zeng Q."/>
            <person name="Gargeya S."/>
            <person name="Fitzgerald M."/>
            <person name="Haas B."/>
            <person name="Abouelleil A."/>
            <person name="Allen A.W."/>
            <person name="Alvarado L."/>
            <person name="Arachchi H.M."/>
            <person name="Berlin A.M."/>
            <person name="Chapman S.B."/>
            <person name="Gainer-Dewar J."/>
            <person name="Goldberg J."/>
            <person name="Griggs A."/>
            <person name="Gujja S."/>
            <person name="Hansen M."/>
            <person name="Howarth C."/>
            <person name="Imamovic A."/>
            <person name="Ireland A."/>
            <person name="Larimer J."/>
            <person name="McCowan C."/>
            <person name="Murphy C."/>
            <person name="Pearson M."/>
            <person name="Poon T.W."/>
            <person name="Priest M."/>
            <person name="Roberts A."/>
            <person name="Saif S."/>
            <person name="Shea T."/>
            <person name="Sisk P."/>
            <person name="Sykes S."/>
            <person name="Wortman J."/>
            <person name="Nusbaum C."/>
            <person name="Birren B."/>
        </authorList>
    </citation>
    <scope>NUCLEOTIDE SEQUENCE [LARGE SCALE GENOMIC DNA]</scope>
    <source>
        <strain evidence="9 10">CBS 606.96</strain>
    </source>
</reference>
<feature type="transmembrane region" description="Helical" evidence="7">
    <location>
        <begin position="457"/>
        <end position="478"/>
    </location>
</feature>
<feature type="transmembrane region" description="Helical" evidence="7">
    <location>
        <begin position="299"/>
        <end position="317"/>
    </location>
</feature>
<feature type="transmembrane region" description="Helical" evidence="7">
    <location>
        <begin position="366"/>
        <end position="384"/>
    </location>
</feature>
<dbReference type="PROSITE" id="PS50850">
    <property type="entry name" value="MFS"/>
    <property type="match status" value="1"/>
</dbReference>
<dbReference type="GO" id="GO:0016020">
    <property type="term" value="C:membrane"/>
    <property type="evidence" value="ECO:0007669"/>
    <property type="project" value="UniProtKB-SubCell"/>
</dbReference>
<keyword evidence="4 7" id="KW-1133">Transmembrane helix</keyword>
<evidence type="ECO:0000256" key="1">
    <source>
        <dbReference type="ARBA" id="ARBA00004141"/>
    </source>
</evidence>
<dbReference type="PANTHER" id="PTHR43791">
    <property type="entry name" value="PERMEASE-RELATED"/>
    <property type="match status" value="1"/>
</dbReference>
<dbReference type="EMBL" id="AMGY01000002">
    <property type="protein sequence ID" value="EXJ88839.1"/>
    <property type="molecule type" value="Genomic_DNA"/>
</dbReference>
<proteinExistence type="predicted"/>
<dbReference type="InterPro" id="IPR036259">
    <property type="entry name" value="MFS_trans_sf"/>
</dbReference>
<feature type="transmembrane region" description="Helical" evidence="7">
    <location>
        <begin position="337"/>
        <end position="357"/>
    </location>
</feature>
<evidence type="ECO:0000256" key="6">
    <source>
        <dbReference type="SAM" id="MobiDB-lite"/>
    </source>
</evidence>
<dbReference type="GO" id="GO:0022857">
    <property type="term" value="F:transmembrane transporter activity"/>
    <property type="evidence" value="ECO:0007669"/>
    <property type="project" value="InterPro"/>
</dbReference>
<feature type="transmembrane region" description="Helical" evidence="7">
    <location>
        <begin position="106"/>
        <end position="126"/>
    </location>
</feature>
<evidence type="ECO:0000313" key="9">
    <source>
        <dbReference type="EMBL" id="EXJ88839.1"/>
    </source>
</evidence>
<feature type="region of interest" description="Disordered" evidence="6">
    <location>
        <begin position="1"/>
        <end position="37"/>
    </location>
</feature>
<evidence type="ECO:0000256" key="7">
    <source>
        <dbReference type="SAM" id="Phobius"/>
    </source>
</evidence>
<evidence type="ECO:0000256" key="4">
    <source>
        <dbReference type="ARBA" id="ARBA00022989"/>
    </source>
</evidence>
<feature type="transmembrane region" description="Helical" evidence="7">
    <location>
        <begin position="196"/>
        <end position="216"/>
    </location>
</feature>
<comment type="caution">
    <text evidence="9">The sequence shown here is derived from an EMBL/GenBank/DDBJ whole genome shotgun (WGS) entry which is preliminary data.</text>
</comment>
<keyword evidence="2" id="KW-0813">Transport</keyword>
<dbReference type="InterPro" id="IPR011701">
    <property type="entry name" value="MFS"/>
</dbReference>
<feature type="transmembrane region" description="Helical" evidence="7">
    <location>
        <begin position="424"/>
        <end position="445"/>
    </location>
</feature>
<dbReference type="Proteomes" id="UP000019478">
    <property type="component" value="Unassembled WGS sequence"/>
</dbReference>
<protein>
    <recommendedName>
        <fullName evidence="8">Major facilitator superfamily (MFS) profile domain-containing protein</fullName>
    </recommendedName>
</protein>
<accession>W9Z2Y0</accession>
<dbReference type="PANTHER" id="PTHR43791:SF91">
    <property type="entry name" value="MAJOR FACILITATOR SUPERFAMILY (MFS) PROFILE DOMAIN-CONTAINING PROTEIN-RELATED"/>
    <property type="match status" value="1"/>
</dbReference>
<dbReference type="SUPFAM" id="SSF103473">
    <property type="entry name" value="MFS general substrate transporter"/>
    <property type="match status" value="1"/>
</dbReference>
<dbReference type="eggNOG" id="KOG2533">
    <property type="taxonomic scope" value="Eukaryota"/>
</dbReference>
<sequence>MASSAPTDSAAASLQNEKHQATGFAEVAPPEGTDEHHRQEILDRFTAEDDRRIMRKVDWHFLPLLVLMTIIKQFDYTNAASVRVLQVGLPSNIMKELGLSANDYNWLQTLYSLGMLFFEVPSNLLLKKVTPRKWMTRIFLTWGIVVACQAAVQNRGGIYACRFLLGVLEAGFFPGVTTQMCSWYRSDEYGKPVGTYFMAQAFSGVLGSLLVYGISYMDGLGNLSAWRWVFLLEGLVTILFSAVIYLVLPDYPKSARSAKWLTPDEQEYLEARLSENAPRTDEKAFRLSEIIDVLKDPRIIFFTACQLILNIAGYGLSWQTPVIVTQLGFTKLPRNQLLLIPPAMGQVLGQIAVVWFLSKAYVVRPAINMALCVGTLVFYIVLCFPVSAGATYAACVMGQSLFYTYFVVFWSWRSSSLVGATGTAFTLAAQTALAQVGSIIAPNVFQSKWAHNGYKKSFYILAVCVACAVVTTGIAWYLTRKLEYEVWQVRKHRIAAEKKNKVWTGTDVHFFENRVFYPKPSRFRARREAR</sequence>
<keyword evidence="3 7" id="KW-0812">Transmembrane</keyword>
<dbReference type="Pfam" id="PF07690">
    <property type="entry name" value="MFS_1"/>
    <property type="match status" value="1"/>
</dbReference>
<name>W9Z2Y0_9EURO</name>
<evidence type="ECO:0000259" key="8">
    <source>
        <dbReference type="PROSITE" id="PS50850"/>
    </source>
</evidence>